<protein>
    <submittedName>
        <fullName evidence="1">Uncharacterized protein</fullName>
    </submittedName>
</protein>
<organism evidence="1 2">
    <name type="scientific">Suillus luteus UH-Slu-Lm8-n1</name>
    <dbReference type="NCBI Taxonomy" id="930992"/>
    <lineage>
        <taxon>Eukaryota</taxon>
        <taxon>Fungi</taxon>
        <taxon>Dikarya</taxon>
        <taxon>Basidiomycota</taxon>
        <taxon>Agaricomycotina</taxon>
        <taxon>Agaricomycetes</taxon>
        <taxon>Agaricomycetidae</taxon>
        <taxon>Boletales</taxon>
        <taxon>Suillineae</taxon>
        <taxon>Suillaceae</taxon>
        <taxon>Suillus</taxon>
    </lineage>
</organism>
<dbReference type="Proteomes" id="UP000054485">
    <property type="component" value="Unassembled WGS sequence"/>
</dbReference>
<dbReference type="HOGENOM" id="CLU_1887153_0_0_1"/>
<accession>A0A0D0AT47</accession>
<proteinExistence type="predicted"/>
<dbReference type="InParanoid" id="A0A0D0AT47"/>
<evidence type="ECO:0000313" key="2">
    <source>
        <dbReference type="Proteomes" id="UP000054485"/>
    </source>
</evidence>
<reference evidence="2" key="2">
    <citation type="submission" date="2015-01" db="EMBL/GenBank/DDBJ databases">
        <title>Evolutionary Origins and Diversification of the Mycorrhizal Mutualists.</title>
        <authorList>
            <consortium name="DOE Joint Genome Institute"/>
            <consortium name="Mycorrhizal Genomics Consortium"/>
            <person name="Kohler A."/>
            <person name="Kuo A."/>
            <person name="Nagy L.G."/>
            <person name="Floudas D."/>
            <person name="Copeland A."/>
            <person name="Barry K.W."/>
            <person name="Cichocki N."/>
            <person name="Veneault-Fourrey C."/>
            <person name="LaButti K."/>
            <person name="Lindquist E.A."/>
            <person name="Lipzen A."/>
            <person name="Lundell T."/>
            <person name="Morin E."/>
            <person name="Murat C."/>
            <person name="Riley R."/>
            <person name="Ohm R."/>
            <person name="Sun H."/>
            <person name="Tunlid A."/>
            <person name="Henrissat B."/>
            <person name="Grigoriev I.V."/>
            <person name="Hibbett D.S."/>
            <person name="Martin F."/>
        </authorList>
    </citation>
    <scope>NUCLEOTIDE SEQUENCE [LARGE SCALE GENOMIC DNA]</scope>
    <source>
        <strain evidence="2">UH-Slu-Lm8-n1</strain>
    </source>
</reference>
<keyword evidence="2" id="KW-1185">Reference proteome</keyword>
<sequence>MMTDMDYQEEFVTESCRTAFAMNKGWKRNNPRIVEHSHSPTFMFHSRSLLKTFCRTIALTLVNIYRLGCQFMTTLWYTVFAVSKGQRRNGVYAVEHSHLATSIFPTKRLSETFCGVVTLVSANKSRSAWRFMSES</sequence>
<gene>
    <name evidence="1" type="ORF">CY34DRAFT_584388</name>
</gene>
<dbReference type="AlphaFoldDB" id="A0A0D0AT47"/>
<evidence type="ECO:0000313" key="1">
    <source>
        <dbReference type="EMBL" id="KIK44906.1"/>
    </source>
</evidence>
<name>A0A0D0AT47_9AGAM</name>
<reference evidence="1 2" key="1">
    <citation type="submission" date="2014-04" db="EMBL/GenBank/DDBJ databases">
        <authorList>
            <consortium name="DOE Joint Genome Institute"/>
            <person name="Kuo A."/>
            <person name="Ruytinx J."/>
            <person name="Rineau F."/>
            <person name="Colpaert J."/>
            <person name="Kohler A."/>
            <person name="Nagy L.G."/>
            <person name="Floudas D."/>
            <person name="Copeland A."/>
            <person name="Barry K.W."/>
            <person name="Cichocki N."/>
            <person name="Veneault-Fourrey C."/>
            <person name="LaButti K."/>
            <person name="Lindquist E.A."/>
            <person name="Lipzen A."/>
            <person name="Lundell T."/>
            <person name="Morin E."/>
            <person name="Murat C."/>
            <person name="Sun H."/>
            <person name="Tunlid A."/>
            <person name="Henrissat B."/>
            <person name="Grigoriev I.V."/>
            <person name="Hibbett D.S."/>
            <person name="Martin F."/>
            <person name="Nordberg H.P."/>
            <person name="Cantor M.N."/>
            <person name="Hua S.X."/>
        </authorList>
    </citation>
    <scope>NUCLEOTIDE SEQUENCE [LARGE SCALE GENOMIC DNA]</scope>
    <source>
        <strain evidence="1 2">UH-Slu-Lm8-n1</strain>
    </source>
</reference>
<dbReference type="EMBL" id="KN835181">
    <property type="protein sequence ID" value="KIK44906.1"/>
    <property type="molecule type" value="Genomic_DNA"/>
</dbReference>